<evidence type="ECO:0008006" key="3">
    <source>
        <dbReference type="Google" id="ProtNLM"/>
    </source>
</evidence>
<proteinExistence type="predicted"/>
<comment type="caution">
    <text evidence="1">The sequence shown here is derived from an EMBL/GenBank/DDBJ whole genome shotgun (WGS) entry which is preliminary data.</text>
</comment>
<name>A0A232EEG2_9HYME</name>
<keyword evidence="2" id="KW-1185">Reference proteome</keyword>
<reference evidence="1 2" key="1">
    <citation type="journal article" date="2017" name="Curr. Biol.">
        <title>The Evolution of Venom by Co-option of Single-Copy Genes.</title>
        <authorList>
            <person name="Martinson E.O."/>
            <person name="Mrinalini"/>
            <person name="Kelkar Y.D."/>
            <person name="Chang C.H."/>
            <person name="Werren J.H."/>
        </authorList>
    </citation>
    <scope>NUCLEOTIDE SEQUENCE [LARGE SCALE GENOMIC DNA]</scope>
    <source>
        <strain evidence="1 2">Alberta</strain>
        <tissue evidence="1">Whole body</tissue>
    </source>
</reference>
<organism evidence="1 2">
    <name type="scientific">Trichomalopsis sarcophagae</name>
    <dbReference type="NCBI Taxonomy" id="543379"/>
    <lineage>
        <taxon>Eukaryota</taxon>
        <taxon>Metazoa</taxon>
        <taxon>Ecdysozoa</taxon>
        <taxon>Arthropoda</taxon>
        <taxon>Hexapoda</taxon>
        <taxon>Insecta</taxon>
        <taxon>Pterygota</taxon>
        <taxon>Neoptera</taxon>
        <taxon>Endopterygota</taxon>
        <taxon>Hymenoptera</taxon>
        <taxon>Apocrita</taxon>
        <taxon>Proctotrupomorpha</taxon>
        <taxon>Chalcidoidea</taxon>
        <taxon>Pteromalidae</taxon>
        <taxon>Pteromalinae</taxon>
        <taxon>Trichomalopsis</taxon>
    </lineage>
</organism>
<dbReference type="EMBL" id="NNAY01005353">
    <property type="protein sequence ID" value="OXU16733.1"/>
    <property type="molecule type" value="Genomic_DNA"/>
</dbReference>
<evidence type="ECO:0000313" key="1">
    <source>
        <dbReference type="EMBL" id="OXU16733.1"/>
    </source>
</evidence>
<dbReference type="Proteomes" id="UP000215335">
    <property type="component" value="Unassembled WGS sequence"/>
</dbReference>
<protein>
    <recommendedName>
        <fullName evidence="3">Endonuclease/exonuclease/phosphatase domain-containing protein</fullName>
    </recommendedName>
</protein>
<gene>
    <name evidence="1" type="ORF">TSAR_004815</name>
</gene>
<dbReference type="AlphaFoldDB" id="A0A232EEG2"/>
<dbReference type="InterPro" id="IPR036691">
    <property type="entry name" value="Endo/exonu/phosph_ase_sf"/>
</dbReference>
<dbReference type="SUPFAM" id="SSF56219">
    <property type="entry name" value="DNase I-like"/>
    <property type="match status" value="1"/>
</dbReference>
<evidence type="ECO:0000313" key="2">
    <source>
        <dbReference type="Proteomes" id="UP000215335"/>
    </source>
</evidence>
<accession>A0A232EEG2</accession>
<sequence length="266" mass="31373">MYYNDSRINKSDGVAIYISENIIEITEIIQINNLKIVNSTITLTNNKEIILSEIYRSHDTHETEFLLNINNLIIGDFNCDILNQDVVDQEYLQVFLENGYYPLSKIKYKTFTLSVPSNNYYPIMISLKGIKNNSSHEEHKKINYNKLREAAERVNWSDILLMSDPNLALNDLVLKIETCTKKAEYKVRKNNHNKLKLRKDWITKAITISCNKKEELYKISKSDPSNLTKKEAYNNYVKILNRIIYKEKEEFDKKQIEINMFNQRNL</sequence>